<comment type="subcellular location">
    <subcellularLocation>
        <location evidence="1 18">Cytoplasm</location>
    </subcellularLocation>
</comment>
<feature type="binding site" evidence="18">
    <location>
        <begin position="47"/>
        <end position="54"/>
    </location>
    <ligand>
        <name>ATP</name>
        <dbReference type="ChEBI" id="CHEBI:30616"/>
    </ligand>
</feature>
<dbReference type="InterPro" id="IPR041552">
    <property type="entry name" value="UvrA_DNA-bd"/>
</dbReference>
<evidence type="ECO:0000256" key="13">
    <source>
        <dbReference type="ARBA" id="ARBA00023204"/>
    </source>
</evidence>
<name>D8JQN3_HYPDA</name>
<keyword evidence="11 18" id="KW-0267">Excision nuclease</keyword>
<dbReference type="Proteomes" id="UP000002033">
    <property type="component" value="Chromosome"/>
</dbReference>
<dbReference type="STRING" id="582899.Hden_2189"/>
<evidence type="ECO:0000259" key="20">
    <source>
        <dbReference type="PROSITE" id="PS50893"/>
    </source>
</evidence>
<feature type="region of interest" description="Disordered" evidence="19">
    <location>
        <begin position="1011"/>
        <end position="1043"/>
    </location>
</feature>
<organism evidence="21 22">
    <name type="scientific">Hyphomicrobium denitrificans (strain ATCC 51888 / DSM 1869 / NCIMB 11706 / TK 0415)</name>
    <dbReference type="NCBI Taxonomy" id="582899"/>
    <lineage>
        <taxon>Bacteria</taxon>
        <taxon>Pseudomonadati</taxon>
        <taxon>Pseudomonadota</taxon>
        <taxon>Alphaproteobacteria</taxon>
        <taxon>Hyphomicrobiales</taxon>
        <taxon>Hyphomicrobiaceae</taxon>
        <taxon>Hyphomicrobium</taxon>
    </lineage>
</organism>
<keyword evidence="8 18" id="KW-0863">Zinc-finger</keyword>
<evidence type="ECO:0000256" key="16">
    <source>
        <dbReference type="ARBA" id="ARBA00039316"/>
    </source>
</evidence>
<dbReference type="SUPFAM" id="SSF52540">
    <property type="entry name" value="P-loop containing nucleoside triphosphate hydrolases"/>
    <property type="match status" value="2"/>
</dbReference>
<dbReference type="InterPro" id="IPR041102">
    <property type="entry name" value="UvrA_inter"/>
</dbReference>
<dbReference type="eggNOG" id="COG0178">
    <property type="taxonomic scope" value="Bacteria"/>
</dbReference>
<comment type="caution">
    <text evidence="18">Lacks conserved residue(s) required for the propagation of feature annotation.</text>
</comment>
<comment type="function">
    <text evidence="18">The UvrABC repair system catalyzes the recognition and processing of DNA lesions. UvrA is an ATPase and a DNA-binding protein. A damage recognition complex composed of 2 UvrA and 2 UvrB subunits scans DNA for abnormalities. When the presence of a lesion has been verified by UvrB, the UvrA molecules dissociate.</text>
</comment>
<dbReference type="CDD" id="cd03270">
    <property type="entry name" value="ABC_UvrA_I"/>
    <property type="match status" value="1"/>
</dbReference>
<dbReference type="GO" id="GO:0009432">
    <property type="term" value="P:SOS response"/>
    <property type="evidence" value="ECO:0007669"/>
    <property type="project" value="UniProtKB-UniRule"/>
</dbReference>
<feature type="zinc finger region" description="C4-type" evidence="18">
    <location>
        <begin position="809"/>
        <end position="835"/>
    </location>
</feature>
<dbReference type="Gene3D" id="3.30.190.20">
    <property type="match status" value="1"/>
</dbReference>
<dbReference type="Pfam" id="PF17760">
    <property type="entry name" value="UvrA_inter"/>
    <property type="match status" value="1"/>
</dbReference>
<dbReference type="PANTHER" id="PTHR43152:SF3">
    <property type="entry name" value="UVRABC SYSTEM PROTEIN A"/>
    <property type="match status" value="1"/>
</dbReference>
<dbReference type="PROSITE" id="PS50893">
    <property type="entry name" value="ABC_TRANSPORTER_2"/>
    <property type="match status" value="1"/>
</dbReference>
<dbReference type="InterPro" id="IPR004602">
    <property type="entry name" value="UvrA"/>
</dbReference>
<evidence type="ECO:0000256" key="12">
    <source>
        <dbReference type="ARBA" id="ARBA00023125"/>
    </source>
</evidence>
<feature type="domain" description="ABC transporter" evidence="20">
    <location>
        <begin position="665"/>
        <end position="1006"/>
    </location>
</feature>
<keyword evidence="12 18" id="KW-0238">DNA-binding</keyword>
<evidence type="ECO:0000256" key="18">
    <source>
        <dbReference type="HAMAP-Rule" id="MF_00205"/>
    </source>
</evidence>
<reference evidence="22" key="1">
    <citation type="journal article" date="2011" name="J. Bacteriol.">
        <title>Genome sequences of eight morphologically diverse alphaproteobacteria.</title>
        <authorList>
            <consortium name="US DOE Joint Genome Institute"/>
            <person name="Brown P.J."/>
            <person name="Kysela D.T."/>
            <person name="Buechlein A."/>
            <person name="Hemmerich C."/>
            <person name="Brun Y.V."/>
        </authorList>
    </citation>
    <scope>NUCLEOTIDE SEQUENCE [LARGE SCALE GENOMIC DNA]</scope>
    <source>
        <strain evidence="22">ATCC 51888 / DSM 1869 / NCIB 11706 / TK 0415</strain>
    </source>
</reference>
<comment type="subunit">
    <text evidence="18">Forms a heterotetramer with UvrB during the search for lesions.</text>
</comment>
<dbReference type="PANTHER" id="PTHR43152">
    <property type="entry name" value="UVRABC SYSTEM PROTEIN A"/>
    <property type="match status" value="1"/>
</dbReference>
<dbReference type="Gene3D" id="1.20.1580.10">
    <property type="entry name" value="ABC transporter ATPase like domain"/>
    <property type="match status" value="2"/>
</dbReference>
<dbReference type="FunFam" id="3.40.50.300:FF:000028">
    <property type="entry name" value="UvrABC system protein A"/>
    <property type="match status" value="1"/>
</dbReference>
<dbReference type="GO" id="GO:0009381">
    <property type="term" value="F:excinuclease ABC activity"/>
    <property type="evidence" value="ECO:0007669"/>
    <property type="project" value="UniProtKB-UniRule"/>
</dbReference>
<dbReference type="Gene3D" id="3.40.50.300">
    <property type="entry name" value="P-loop containing nucleotide triphosphate hydrolases"/>
    <property type="match status" value="3"/>
</dbReference>
<dbReference type="FunFam" id="1.20.1580.10:FF:000002">
    <property type="entry name" value="UvrABC system protein A"/>
    <property type="match status" value="1"/>
</dbReference>
<dbReference type="GO" id="GO:0008270">
    <property type="term" value="F:zinc ion binding"/>
    <property type="evidence" value="ECO:0007669"/>
    <property type="project" value="UniProtKB-UniRule"/>
</dbReference>
<dbReference type="HAMAP" id="MF_00205">
    <property type="entry name" value="UvrA"/>
    <property type="match status" value="1"/>
</dbReference>
<accession>D8JQN3</accession>
<evidence type="ECO:0000256" key="3">
    <source>
        <dbReference type="ARBA" id="ARBA00022723"/>
    </source>
</evidence>
<evidence type="ECO:0000256" key="10">
    <source>
        <dbReference type="ARBA" id="ARBA00022840"/>
    </source>
</evidence>
<keyword evidence="5 18" id="KW-0547">Nucleotide-binding</keyword>
<evidence type="ECO:0000256" key="2">
    <source>
        <dbReference type="ARBA" id="ARBA00022490"/>
    </source>
</evidence>
<keyword evidence="3 18" id="KW-0479">Metal-binding</keyword>
<dbReference type="Pfam" id="PF17755">
    <property type="entry name" value="UvrA_DNA-bind"/>
    <property type="match status" value="1"/>
</dbReference>
<dbReference type="GO" id="GO:0003677">
    <property type="term" value="F:DNA binding"/>
    <property type="evidence" value="ECO:0007669"/>
    <property type="project" value="UniProtKB-UniRule"/>
</dbReference>
<evidence type="ECO:0000256" key="15">
    <source>
        <dbReference type="ARBA" id="ARBA00038000"/>
    </source>
</evidence>
<dbReference type="HOGENOM" id="CLU_001370_0_2_5"/>
<evidence type="ECO:0000256" key="19">
    <source>
        <dbReference type="SAM" id="MobiDB-lite"/>
    </source>
</evidence>
<evidence type="ECO:0000256" key="4">
    <source>
        <dbReference type="ARBA" id="ARBA00022737"/>
    </source>
</evidence>
<dbReference type="InterPro" id="IPR003439">
    <property type="entry name" value="ABC_transporter-like_ATP-bd"/>
</dbReference>
<keyword evidence="6 18" id="KW-0227">DNA damage</keyword>
<dbReference type="RefSeq" id="WP_013216146.1">
    <property type="nucleotide sequence ID" value="NC_014313.1"/>
</dbReference>
<keyword evidence="2 18" id="KW-0963">Cytoplasm</keyword>
<dbReference type="GO" id="GO:0016887">
    <property type="term" value="F:ATP hydrolysis activity"/>
    <property type="evidence" value="ECO:0007669"/>
    <property type="project" value="InterPro"/>
</dbReference>
<keyword evidence="14 18" id="KW-0742">SOS response</keyword>
<evidence type="ECO:0000313" key="22">
    <source>
        <dbReference type="Proteomes" id="UP000002033"/>
    </source>
</evidence>
<dbReference type="InterPro" id="IPR017871">
    <property type="entry name" value="ABC_transporter-like_CS"/>
</dbReference>
<dbReference type="PROSITE" id="PS00211">
    <property type="entry name" value="ABC_TRANSPORTER_1"/>
    <property type="match status" value="2"/>
</dbReference>
<feature type="binding site" evidence="18">
    <location>
        <begin position="710"/>
        <end position="717"/>
    </location>
    <ligand>
        <name>ATP</name>
        <dbReference type="ChEBI" id="CHEBI:30616"/>
    </ligand>
</feature>
<dbReference type="CDD" id="cd03271">
    <property type="entry name" value="ABC_UvrA_II"/>
    <property type="match status" value="1"/>
</dbReference>
<keyword evidence="7 18" id="KW-0228">DNA excision</keyword>
<proteinExistence type="inferred from homology"/>
<evidence type="ECO:0000256" key="5">
    <source>
        <dbReference type="ARBA" id="ARBA00022741"/>
    </source>
</evidence>
<dbReference type="NCBIfam" id="NF001503">
    <property type="entry name" value="PRK00349.1"/>
    <property type="match status" value="1"/>
</dbReference>
<evidence type="ECO:0000256" key="14">
    <source>
        <dbReference type="ARBA" id="ARBA00023236"/>
    </source>
</evidence>
<dbReference type="InterPro" id="IPR027417">
    <property type="entry name" value="P-loop_NTPase"/>
</dbReference>
<dbReference type="AlphaFoldDB" id="D8JQN3"/>
<dbReference type="NCBIfam" id="TIGR00630">
    <property type="entry name" value="uvra"/>
    <property type="match status" value="1"/>
</dbReference>
<evidence type="ECO:0000256" key="6">
    <source>
        <dbReference type="ARBA" id="ARBA00022763"/>
    </source>
</evidence>
<dbReference type="GO" id="GO:0005524">
    <property type="term" value="F:ATP binding"/>
    <property type="evidence" value="ECO:0007669"/>
    <property type="project" value="UniProtKB-UniRule"/>
</dbReference>
<evidence type="ECO:0000313" key="21">
    <source>
        <dbReference type="EMBL" id="ADJ23987.1"/>
    </source>
</evidence>
<dbReference type="GO" id="GO:0009380">
    <property type="term" value="C:excinuclease repair complex"/>
    <property type="evidence" value="ECO:0007669"/>
    <property type="project" value="InterPro"/>
</dbReference>
<keyword evidence="10 18" id="KW-0067">ATP-binding</keyword>
<feature type="region of interest" description="Disordered" evidence="19">
    <location>
        <begin position="254"/>
        <end position="297"/>
    </location>
</feature>
<dbReference type="Gene3D" id="1.10.8.280">
    <property type="entry name" value="ABC transporter ATPase domain-like"/>
    <property type="match status" value="1"/>
</dbReference>
<evidence type="ECO:0000256" key="17">
    <source>
        <dbReference type="ARBA" id="ARBA00042156"/>
    </source>
</evidence>
<keyword evidence="13 18" id="KW-0234">DNA repair</keyword>
<comment type="similarity">
    <text evidence="15 18">Belongs to the ABC transporter superfamily. UvrA family.</text>
</comment>
<dbReference type="OrthoDB" id="9809851at2"/>
<keyword evidence="9 18" id="KW-0862">Zinc</keyword>
<feature type="compositionally biased region" description="Basic and acidic residues" evidence="19">
    <location>
        <begin position="1019"/>
        <end position="1043"/>
    </location>
</feature>
<sequence length="1043" mass="114739">MKSPTKKLAARPGSELMKTIHVRGAREHNLKNVDLEIPRDALVVFTGLSGSGKSSLAFDTIYAEGQRRYVESLSAYARQFLEMMQKPDVDHIDGLSPAISIEQKTTSKNPRSTVGTVTEIYDYLRLLFARVGVPYSPATGLPIESQTVSQMVDRVLALPEGTRLLLLSPVVRGRKGEYRKEIAEWQKKGYQRLKINGTVYDIGDAPKLDKKYKHDIDVVVDRIVVKKDLGTRLADSFEQALKLSDGLAITEFVDRPLNSPSPRKRGEGQGEGQQQNEKQAAAPHPNPLPIKDGEREQRGVLQNKNETHERIMFSQRFACPVSGFTIDEIEPRLFSFNAPAGACPTCDGLGSELRFEPDLVVPDSTLSLEKGAIYPWAKTGVSSPYYEQTLESLAKHYKVSMKTPWERLPKHVQLALLYGSGDEDIVFTYWDGTRNYSTEKPFEGVIGNITRRFKETDSDWVREELSRYQAAHPCDACGGYRLKPQALAVKIGGKHIGEVGDLSIKAANEWFADVPKTFTKQQSEIATRILKEIRDRLKFLNDVGLQYLTLSRSSGTLSGGESQRIRLASQIGSGLTGVLYVLDEPSIGLHQKDNDRLLGTLKHLRDIGNTVIVVEHDEDAIMTADHIVDIGPGAGIHGGRVIAQGSPSDIMESAESLTGEYLSGVRYVPIPKKRRAPDPKKMLTVTGARSNNLKDVTASIPVGLLTCITGVSGGGKSTLLIDTIFKAVARKLNNAKDHPGEHDKITGIENFDKIIDIDQSPIGRTPRSNPATYTGAFTPIREWFAGLPEAKTRGYEPGRFSFNVKGGRCEVCQGDGVIKIEMHFLPDVYVTCEECKGKRYNRETLAVTFKEKSIADVLDMTVEEGAEFFKAVPSIRDKLETLARVGLGYIKIGQQATTLSGGEAQRIKLSKELSRRATGRTLYILDEPTTGLHFHDVAKLLEVLHELADAGNTVVVIEHNLEVIKTADWIVDLGPEGGDGGGTIVAAGTPEDIVKVKESYTGQYLKPVLARRAAAGSTKESRDAHQKSESEGTAKKSKRQAAE</sequence>
<evidence type="ECO:0000256" key="9">
    <source>
        <dbReference type="ARBA" id="ARBA00022833"/>
    </source>
</evidence>
<dbReference type="GO" id="GO:0005737">
    <property type="term" value="C:cytoplasm"/>
    <property type="evidence" value="ECO:0007669"/>
    <property type="project" value="UniProtKB-SubCell"/>
</dbReference>
<evidence type="ECO:0000256" key="8">
    <source>
        <dbReference type="ARBA" id="ARBA00022771"/>
    </source>
</evidence>
<dbReference type="EMBL" id="CP002083">
    <property type="protein sequence ID" value="ADJ23987.1"/>
    <property type="molecule type" value="Genomic_DNA"/>
</dbReference>
<keyword evidence="22" id="KW-1185">Reference proteome</keyword>
<dbReference type="GO" id="GO:0006289">
    <property type="term" value="P:nucleotide-excision repair"/>
    <property type="evidence" value="ECO:0007669"/>
    <property type="project" value="UniProtKB-UniRule"/>
</dbReference>
<evidence type="ECO:0000256" key="1">
    <source>
        <dbReference type="ARBA" id="ARBA00004496"/>
    </source>
</evidence>
<protein>
    <recommendedName>
        <fullName evidence="16 18">UvrABC system protein A</fullName>
        <shortName evidence="18">UvrA protein</shortName>
    </recommendedName>
    <alternativeName>
        <fullName evidence="17 18">Excinuclease ABC subunit A</fullName>
    </alternativeName>
</protein>
<evidence type="ECO:0000256" key="7">
    <source>
        <dbReference type="ARBA" id="ARBA00022769"/>
    </source>
</evidence>
<gene>
    <name evidence="18" type="primary">uvrA</name>
    <name evidence="21" type="ordered locus">Hden_2189</name>
</gene>
<evidence type="ECO:0000256" key="11">
    <source>
        <dbReference type="ARBA" id="ARBA00022881"/>
    </source>
</evidence>
<keyword evidence="4 18" id="KW-0677">Repeat</keyword>
<dbReference type="KEGG" id="hdn:Hden_2189"/>